<sequence>MPRCAIHSVLAGFISGSCASRSLGWRGAPLNQAVEEEPLEVARR</sequence>
<comment type="caution">
    <text evidence="1">The sequence shown here is derived from an EMBL/GenBank/DDBJ whole genome shotgun (WGS) entry which is preliminary data.</text>
</comment>
<reference evidence="1 2" key="1">
    <citation type="journal article" date="2018" name="Front. Plant Sci.">
        <title>Red Clover (Trifolium pratense) and Zigzag Clover (T. medium) - A Picture of Genomic Similarities and Differences.</title>
        <authorList>
            <person name="Dluhosova J."/>
            <person name="Istvanek J."/>
            <person name="Nedelnik J."/>
            <person name="Repkova J."/>
        </authorList>
    </citation>
    <scope>NUCLEOTIDE SEQUENCE [LARGE SCALE GENOMIC DNA]</scope>
    <source>
        <strain evidence="2">cv. 10/8</strain>
        <tissue evidence="1">Leaf</tissue>
    </source>
</reference>
<dbReference type="EMBL" id="LXQA010731064">
    <property type="protein sequence ID" value="MCI68132.1"/>
    <property type="molecule type" value="Genomic_DNA"/>
</dbReference>
<feature type="non-terminal residue" evidence="1">
    <location>
        <position position="44"/>
    </location>
</feature>
<dbReference type="PROSITE" id="PS51257">
    <property type="entry name" value="PROKAR_LIPOPROTEIN"/>
    <property type="match status" value="1"/>
</dbReference>
<keyword evidence="2" id="KW-1185">Reference proteome</keyword>
<accession>A0A392U485</accession>
<proteinExistence type="predicted"/>
<evidence type="ECO:0000313" key="2">
    <source>
        <dbReference type="Proteomes" id="UP000265520"/>
    </source>
</evidence>
<evidence type="ECO:0000313" key="1">
    <source>
        <dbReference type="EMBL" id="MCI68132.1"/>
    </source>
</evidence>
<protein>
    <submittedName>
        <fullName evidence="1">Uncharacterized protein</fullName>
    </submittedName>
</protein>
<name>A0A392U485_9FABA</name>
<dbReference type="AlphaFoldDB" id="A0A392U485"/>
<dbReference type="Proteomes" id="UP000265520">
    <property type="component" value="Unassembled WGS sequence"/>
</dbReference>
<organism evidence="1 2">
    <name type="scientific">Trifolium medium</name>
    <dbReference type="NCBI Taxonomy" id="97028"/>
    <lineage>
        <taxon>Eukaryota</taxon>
        <taxon>Viridiplantae</taxon>
        <taxon>Streptophyta</taxon>
        <taxon>Embryophyta</taxon>
        <taxon>Tracheophyta</taxon>
        <taxon>Spermatophyta</taxon>
        <taxon>Magnoliopsida</taxon>
        <taxon>eudicotyledons</taxon>
        <taxon>Gunneridae</taxon>
        <taxon>Pentapetalae</taxon>
        <taxon>rosids</taxon>
        <taxon>fabids</taxon>
        <taxon>Fabales</taxon>
        <taxon>Fabaceae</taxon>
        <taxon>Papilionoideae</taxon>
        <taxon>50 kb inversion clade</taxon>
        <taxon>NPAAA clade</taxon>
        <taxon>Hologalegina</taxon>
        <taxon>IRL clade</taxon>
        <taxon>Trifolieae</taxon>
        <taxon>Trifolium</taxon>
    </lineage>
</organism>